<evidence type="ECO:0000313" key="2">
    <source>
        <dbReference type="EMBL" id="CAL1545806.1"/>
    </source>
</evidence>
<feature type="signal peptide" evidence="1">
    <location>
        <begin position="1"/>
        <end position="45"/>
    </location>
</feature>
<gene>
    <name evidence="2" type="ORF">GSLYS_00019183001</name>
</gene>
<dbReference type="AlphaFoldDB" id="A0AAV2IFQ2"/>
<evidence type="ECO:0000256" key="1">
    <source>
        <dbReference type="SAM" id="SignalP"/>
    </source>
</evidence>
<keyword evidence="1" id="KW-0732">Signal</keyword>
<evidence type="ECO:0000313" key="3">
    <source>
        <dbReference type="Proteomes" id="UP001497497"/>
    </source>
</evidence>
<name>A0AAV2IFQ2_LYMST</name>
<sequence length="99" mass="11460">MHSCSRSLILRKPHSMPTPQMTSCVAMRLLLVTALLFAVIHEQKAATYEHNECKHVVEIARLCDQCTLRLASVNFRTFFDCCMDVYGMRIYCQTVIRFD</sequence>
<keyword evidence="3" id="KW-1185">Reference proteome</keyword>
<feature type="chain" id="PRO_5043729817" evidence="1">
    <location>
        <begin position="46"/>
        <end position="99"/>
    </location>
</feature>
<dbReference type="EMBL" id="CAXITT010000735">
    <property type="protein sequence ID" value="CAL1545806.1"/>
    <property type="molecule type" value="Genomic_DNA"/>
</dbReference>
<protein>
    <submittedName>
        <fullName evidence="2">Uncharacterized protein</fullName>
    </submittedName>
</protein>
<accession>A0AAV2IFQ2</accession>
<reference evidence="2 3" key="1">
    <citation type="submission" date="2024-04" db="EMBL/GenBank/DDBJ databases">
        <authorList>
            <consortium name="Genoscope - CEA"/>
            <person name="William W."/>
        </authorList>
    </citation>
    <scope>NUCLEOTIDE SEQUENCE [LARGE SCALE GENOMIC DNA]</scope>
</reference>
<comment type="caution">
    <text evidence="2">The sequence shown here is derived from an EMBL/GenBank/DDBJ whole genome shotgun (WGS) entry which is preliminary data.</text>
</comment>
<proteinExistence type="predicted"/>
<organism evidence="2 3">
    <name type="scientific">Lymnaea stagnalis</name>
    <name type="common">Great pond snail</name>
    <name type="synonym">Helix stagnalis</name>
    <dbReference type="NCBI Taxonomy" id="6523"/>
    <lineage>
        <taxon>Eukaryota</taxon>
        <taxon>Metazoa</taxon>
        <taxon>Spiralia</taxon>
        <taxon>Lophotrochozoa</taxon>
        <taxon>Mollusca</taxon>
        <taxon>Gastropoda</taxon>
        <taxon>Heterobranchia</taxon>
        <taxon>Euthyneura</taxon>
        <taxon>Panpulmonata</taxon>
        <taxon>Hygrophila</taxon>
        <taxon>Lymnaeoidea</taxon>
        <taxon>Lymnaeidae</taxon>
        <taxon>Lymnaea</taxon>
    </lineage>
</organism>
<dbReference type="Proteomes" id="UP001497497">
    <property type="component" value="Unassembled WGS sequence"/>
</dbReference>